<keyword evidence="3" id="KW-1185">Reference proteome</keyword>
<evidence type="ECO:0000256" key="1">
    <source>
        <dbReference type="ARBA" id="ARBA00023002"/>
    </source>
</evidence>
<keyword evidence="1" id="KW-0560">Oxidoreductase</keyword>
<dbReference type="PANTHER" id="PTHR35870:SF1">
    <property type="entry name" value="PROTEIN, PUTATIVE (AFU_ORTHOLOGUE AFUA_5G03330)-RELATED"/>
    <property type="match status" value="1"/>
</dbReference>
<dbReference type="EMBL" id="WIUZ02000001">
    <property type="protein sequence ID" value="KAF9792952.1"/>
    <property type="molecule type" value="Genomic_DNA"/>
</dbReference>
<protein>
    <submittedName>
        <fullName evidence="2">Uncharacterized protein</fullName>
    </submittedName>
</protein>
<evidence type="ECO:0000313" key="2">
    <source>
        <dbReference type="EMBL" id="KAF9792952.1"/>
    </source>
</evidence>
<dbReference type="Pfam" id="PF14027">
    <property type="entry name" value="Questin_oxidase"/>
    <property type="match status" value="1"/>
</dbReference>
<dbReference type="Proteomes" id="UP000736335">
    <property type="component" value="Unassembled WGS sequence"/>
</dbReference>
<name>A0A9P6HST2_9AGAM</name>
<comment type="caution">
    <text evidence="2">The sequence shown here is derived from an EMBL/GenBank/DDBJ whole genome shotgun (WGS) entry which is preliminary data.</text>
</comment>
<accession>A0A9P6HST2</accession>
<dbReference type="AlphaFoldDB" id="A0A9P6HST2"/>
<dbReference type="OrthoDB" id="10004862at2759"/>
<reference evidence="2" key="1">
    <citation type="journal article" date="2020" name="Nat. Commun.">
        <title>Large-scale genome sequencing of mycorrhizal fungi provides insights into the early evolution of symbiotic traits.</title>
        <authorList>
            <person name="Miyauchi S."/>
            <person name="Kiss E."/>
            <person name="Kuo A."/>
            <person name="Drula E."/>
            <person name="Kohler A."/>
            <person name="Sanchez-Garcia M."/>
            <person name="Morin E."/>
            <person name="Andreopoulos B."/>
            <person name="Barry K.W."/>
            <person name="Bonito G."/>
            <person name="Buee M."/>
            <person name="Carver A."/>
            <person name="Chen C."/>
            <person name="Cichocki N."/>
            <person name="Clum A."/>
            <person name="Culley D."/>
            <person name="Crous P.W."/>
            <person name="Fauchery L."/>
            <person name="Girlanda M."/>
            <person name="Hayes R.D."/>
            <person name="Keri Z."/>
            <person name="LaButti K."/>
            <person name="Lipzen A."/>
            <person name="Lombard V."/>
            <person name="Magnuson J."/>
            <person name="Maillard F."/>
            <person name="Murat C."/>
            <person name="Nolan M."/>
            <person name="Ohm R.A."/>
            <person name="Pangilinan J."/>
            <person name="Pereira M.F."/>
            <person name="Perotto S."/>
            <person name="Peter M."/>
            <person name="Pfister S."/>
            <person name="Riley R."/>
            <person name="Sitrit Y."/>
            <person name="Stielow J.B."/>
            <person name="Szollosi G."/>
            <person name="Zifcakova L."/>
            <person name="Stursova M."/>
            <person name="Spatafora J.W."/>
            <person name="Tedersoo L."/>
            <person name="Vaario L.M."/>
            <person name="Yamada A."/>
            <person name="Yan M."/>
            <person name="Wang P."/>
            <person name="Xu J."/>
            <person name="Bruns T."/>
            <person name="Baldrian P."/>
            <person name="Vilgalys R."/>
            <person name="Dunand C."/>
            <person name="Henrissat B."/>
            <person name="Grigoriev I.V."/>
            <person name="Hibbett D."/>
            <person name="Nagy L.G."/>
            <person name="Martin F.M."/>
        </authorList>
    </citation>
    <scope>NUCLEOTIDE SEQUENCE</scope>
    <source>
        <strain evidence="2">UH-Tt-Lm1</strain>
    </source>
</reference>
<dbReference type="PANTHER" id="PTHR35870">
    <property type="entry name" value="PROTEIN, PUTATIVE (AFU_ORTHOLOGUE AFUA_5G03330)-RELATED"/>
    <property type="match status" value="1"/>
</dbReference>
<gene>
    <name evidence="2" type="ORF">BJ322DRAFT_998417</name>
</gene>
<evidence type="ECO:0000313" key="3">
    <source>
        <dbReference type="Proteomes" id="UP000736335"/>
    </source>
</evidence>
<dbReference type="GO" id="GO:0016491">
    <property type="term" value="F:oxidoreductase activity"/>
    <property type="evidence" value="ECO:0007669"/>
    <property type="project" value="UniProtKB-KW"/>
</dbReference>
<dbReference type="InterPro" id="IPR025337">
    <property type="entry name" value="Questin_oxidase-like"/>
</dbReference>
<reference evidence="2" key="2">
    <citation type="submission" date="2020-11" db="EMBL/GenBank/DDBJ databases">
        <authorList>
            <consortium name="DOE Joint Genome Institute"/>
            <person name="Kuo A."/>
            <person name="Miyauchi S."/>
            <person name="Kiss E."/>
            <person name="Drula E."/>
            <person name="Kohler A."/>
            <person name="Sanchez-Garcia M."/>
            <person name="Andreopoulos B."/>
            <person name="Barry K.W."/>
            <person name="Bonito G."/>
            <person name="Buee M."/>
            <person name="Carver A."/>
            <person name="Chen C."/>
            <person name="Cichocki N."/>
            <person name="Clum A."/>
            <person name="Culley D."/>
            <person name="Crous P.W."/>
            <person name="Fauchery L."/>
            <person name="Girlanda M."/>
            <person name="Hayes R."/>
            <person name="Keri Z."/>
            <person name="Labutti K."/>
            <person name="Lipzen A."/>
            <person name="Lombard V."/>
            <person name="Magnuson J."/>
            <person name="Maillard F."/>
            <person name="Morin E."/>
            <person name="Murat C."/>
            <person name="Nolan M."/>
            <person name="Ohm R."/>
            <person name="Pangilinan J."/>
            <person name="Pereira M."/>
            <person name="Perotto S."/>
            <person name="Peter M."/>
            <person name="Riley R."/>
            <person name="Sitrit Y."/>
            <person name="Stielow B."/>
            <person name="Szollosi G."/>
            <person name="Zifcakova L."/>
            <person name="Stursova M."/>
            <person name="Spatafora J.W."/>
            <person name="Tedersoo L."/>
            <person name="Vaario L.-M."/>
            <person name="Yamada A."/>
            <person name="Yan M."/>
            <person name="Wang P."/>
            <person name="Xu J."/>
            <person name="Bruns T."/>
            <person name="Baldrian P."/>
            <person name="Vilgalys R."/>
            <person name="Henrissat B."/>
            <person name="Grigoriev I.V."/>
            <person name="Hibbett D."/>
            <person name="Nagy L.G."/>
            <person name="Martin F.M."/>
        </authorList>
    </citation>
    <scope>NUCLEOTIDE SEQUENCE</scope>
    <source>
        <strain evidence="2">UH-Tt-Lm1</strain>
    </source>
</reference>
<sequence>MEFVEALFPVPTRFPPSALSPHALPGSSPEAEQALLEALKHNYQNNHIFQNDKRFHNHAVHHILAIYALGANGQLLSEGYKNDGSTQRPLGKSPAPISDINFADHLGDGKYYQAYLEFFSARLVSEGVDKILEDYLYSKDVNFNDQEEANGSRQLEMFARFMSGFMHPLIHTGYGLEFGLLGIVAEALAQSAVHRPTVSALVPKSYFDERHQSNGISAVVNGASTLLRNTTPKTFASAAPQSWDSEVSVFDVLAFVIKDESLAAASTGALESEDPFSMVVKTKADTILKYSEMWSLDVVGSTNPDQEVARKIEELAWATAVIYGVGGWRNGSPFRADFVLMHLLTSSLFLPTICAYFPPHVIQIFLRSYFSVCIAVWVAQGRPSVEITPDFISKTDSFPQEPVGDHVTTPANGTLTPKNLTPNPWLAIIQSALVHPDNHVCKVQRALGHWSRMFGGRPQGYWAKSSPKEDAVQLKGVELLDGTLFVRVAAMTQDTKGWMREGQAERNWSR</sequence>
<proteinExistence type="predicted"/>
<organism evidence="2 3">
    <name type="scientific">Thelephora terrestris</name>
    <dbReference type="NCBI Taxonomy" id="56493"/>
    <lineage>
        <taxon>Eukaryota</taxon>
        <taxon>Fungi</taxon>
        <taxon>Dikarya</taxon>
        <taxon>Basidiomycota</taxon>
        <taxon>Agaricomycotina</taxon>
        <taxon>Agaricomycetes</taxon>
        <taxon>Thelephorales</taxon>
        <taxon>Thelephoraceae</taxon>
        <taxon>Thelephora</taxon>
    </lineage>
</organism>